<dbReference type="PANTHER" id="PTHR43162">
    <property type="match status" value="1"/>
</dbReference>
<dbReference type="InterPro" id="IPR036291">
    <property type="entry name" value="NAD(P)-bd_dom_sf"/>
</dbReference>
<dbReference type="Proteomes" id="UP000704762">
    <property type="component" value="Unassembled WGS sequence"/>
</dbReference>
<dbReference type="InterPro" id="IPR051604">
    <property type="entry name" value="Ergot_Alk_Oxidoreductase"/>
</dbReference>
<name>A0ABS2RR16_9ACTN</name>
<protein>
    <submittedName>
        <fullName evidence="2">Uncharacterized protein YbjT (DUF2867 family)</fullName>
    </submittedName>
</protein>
<evidence type="ECO:0000313" key="2">
    <source>
        <dbReference type="EMBL" id="MBM7800611.1"/>
    </source>
</evidence>
<accession>A0ABS2RR16</accession>
<dbReference type="InterPro" id="IPR016040">
    <property type="entry name" value="NAD(P)-bd_dom"/>
</dbReference>
<evidence type="ECO:0000313" key="3">
    <source>
        <dbReference type="Proteomes" id="UP000704762"/>
    </source>
</evidence>
<organism evidence="2 3">
    <name type="scientific">Microlunatus panaciterrae</name>
    <dbReference type="NCBI Taxonomy" id="400768"/>
    <lineage>
        <taxon>Bacteria</taxon>
        <taxon>Bacillati</taxon>
        <taxon>Actinomycetota</taxon>
        <taxon>Actinomycetes</taxon>
        <taxon>Propionibacteriales</taxon>
        <taxon>Propionibacteriaceae</taxon>
        <taxon>Microlunatus</taxon>
    </lineage>
</organism>
<keyword evidence="3" id="KW-1185">Reference proteome</keyword>
<dbReference type="SUPFAM" id="SSF51735">
    <property type="entry name" value="NAD(P)-binding Rossmann-fold domains"/>
    <property type="match status" value="1"/>
</dbReference>
<dbReference type="Gene3D" id="3.90.25.10">
    <property type="entry name" value="UDP-galactose 4-epimerase, domain 1"/>
    <property type="match status" value="1"/>
</dbReference>
<gene>
    <name evidence="2" type="ORF">JOE57_003532</name>
</gene>
<dbReference type="EMBL" id="JAFBCF010000001">
    <property type="protein sequence ID" value="MBM7800611.1"/>
    <property type="molecule type" value="Genomic_DNA"/>
</dbReference>
<sequence>MSTIAVTGVTGQVGGAVARQLSAAGVGLRLIGRAPERLPHLPGAEPGPPAHYGDQSSMEAALTGCATVFMVSAREDADRQTLHRNVVEAAVRARVERIVYLSFQGAAANCTFTFGRDHWYTEQLIRGSGLGYTFLRDSFYLAMLPALAGADGVIRGPAGTGRVAAVAHRDVADVAVTVLTGRGHDGQSYDVTGPEAITLADAAQTISRVSGLTVRYEEETLEEAYASRAQFGAPRFEVDGWVTSYLAIAHGEVSAVSDWVPRLTGHPAQGLEDFLRDNPQSYAHLHN</sequence>
<dbReference type="CDD" id="cd05269">
    <property type="entry name" value="TMR_SDR_a"/>
    <property type="match status" value="1"/>
</dbReference>
<dbReference type="PANTHER" id="PTHR43162:SF1">
    <property type="entry name" value="PRESTALK A DIFFERENTIATION PROTEIN A"/>
    <property type="match status" value="1"/>
</dbReference>
<reference evidence="2 3" key="1">
    <citation type="submission" date="2021-01" db="EMBL/GenBank/DDBJ databases">
        <title>Sequencing the genomes of 1000 actinobacteria strains.</title>
        <authorList>
            <person name="Klenk H.-P."/>
        </authorList>
    </citation>
    <scope>NUCLEOTIDE SEQUENCE [LARGE SCALE GENOMIC DNA]</scope>
    <source>
        <strain evidence="2 3">DSM 18662</strain>
    </source>
</reference>
<dbReference type="Pfam" id="PF13460">
    <property type="entry name" value="NAD_binding_10"/>
    <property type="match status" value="1"/>
</dbReference>
<evidence type="ECO:0000259" key="1">
    <source>
        <dbReference type="Pfam" id="PF13460"/>
    </source>
</evidence>
<dbReference type="RefSeq" id="WP_204919966.1">
    <property type="nucleotide sequence ID" value="NZ_BAAAQP010000003.1"/>
</dbReference>
<feature type="domain" description="NAD(P)-binding" evidence="1">
    <location>
        <begin position="8"/>
        <end position="180"/>
    </location>
</feature>
<dbReference type="Gene3D" id="3.40.50.720">
    <property type="entry name" value="NAD(P)-binding Rossmann-like Domain"/>
    <property type="match status" value="1"/>
</dbReference>
<proteinExistence type="predicted"/>
<comment type="caution">
    <text evidence="2">The sequence shown here is derived from an EMBL/GenBank/DDBJ whole genome shotgun (WGS) entry which is preliminary data.</text>
</comment>